<accession>A0ABV9QQW6</accession>
<dbReference type="RefSeq" id="WP_380018765.1">
    <property type="nucleotide sequence ID" value="NZ_JBHSHD010000002.1"/>
</dbReference>
<dbReference type="Proteomes" id="UP001595886">
    <property type="component" value="Unassembled WGS sequence"/>
</dbReference>
<keyword evidence="1" id="KW-0472">Membrane</keyword>
<reference evidence="5" key="1">
    <citation type="journal article" date="2019" name="Int. J. Syst. Evol. Microbiol.">
        <title>The Global Catalogue of Microorganisms (GCM) 10K type strain sequencing project: providing services to taxonomists for standard genome sequencing and annotation.</title>
        <authorList>
            <consortium name="The Broad Institute Genomics Platform"/>
            <consortium name="The Broad Institute Genome Sequencing Center for Infectious Disease"/>
            <person name="Wu L."/>
            <person name="Ma J."/>
        </authorList>
    </citation>
    <scope>NUCLEOTIDE SEQUENCE [LARGE SCALE GENOMIC DNA]</scope>
    <source>
        <strain evidence="5">CCUG 30340</strain>
    </source>
</reference>
<organism evidence="4 5">
    <name type="scientific">Dokdonella ginsengisoli</name>
    <dbReference type="NCBI Taxonomy" id="363846"/>
    <lineage>
        <taxon>Bacteria</taxon>
        <taxon>Pseudomonadati</taxon>
        <taxon>Pseudomonadota</taxon>
        <taxon>Gammaproteobacteria</taxon>
        <taxon>Lysobacterales</taxon>
        <taxon>Rhodanobacteraceae</taxon>
        <taxon>Dokdonella</taxon>
    </lineage>
</organism>
<evidence type="ECO:0000259" key="3">
    <source>
        <dbReference type="PROSITE" id="PS51123"/>
    </source>
</evidence>
<keyword evidence="5" id="KW-1185">Reference proteome</keyword>
<evidence type="ECO:0000256" key="1">
    <source>
        <dbReference type="PROSITE-ProRule" id="PRU00473"/>
    </source>
</evidence>
<dbReference type="PROSITE" id="PS51257">
    <property type="entry name" value="PROKAR_LIPOPROTEIN"/>
    <property type="match status" value="1"/>
</dbReference>
<dbReference type="InterPro" id="IPR036737">
    <property type="entry name" value="OmpA-like_sf"/>
</dbReference>
<keyword evidence="2" id="KW-0732">Signal</keyword>
<feature type="chain" id="PRO_5046359978" evidence="2">
    <location>
        <begin position="27"/>
        <end position="262"/>
    </location>
</feature>
<feature type="domain" description="OmpA-like" evidence="3">
    <location>
        <begin position="157"/>
        <end position="262"/>
    </location>
</feature>
<dbReference type="PROSITE" id="PS51123">
    <property type="entry name" value="OMPA_2"/>
    <property type="match status" value="1"/>
</dbReference>
<comment type="caution">
    <text evidence="4">The sequence shown here is derived from an EMBL/GenBank/DDBJ whole genome shotgun (WGS) entry which is preliminary data.</text>
</comment>
<proteinExistence type="predicted"/>
<gene>
    <name evidence="4" type="ORF">ACFO6Q_01765</name>
</gene>
<protein>
    <submittedName>
        <fullName evidence="4">OmpA family protein</fullName>
    </submittedName>
</protein>
<dbReference type="InterPro" id="IPR006665">
    <property type="entry name" value="OmpA-like"/>
</dbReference>
<name>A0ABV9QQW6_9GAMM</name>
<dbReference type="SUPFAM" id="SSF103088">
    <property type="entry name" value="OmpA-like"/>
    <property type="match status" value="1"/>
</dbReference>
<dbReference type="CDD" id="cd07185">
    <property type="entry name" value="OmpA_C-like"/>
    <property type="match status" value="1"/>
</dbReference>
<sequence length="262" mass="28359">MNALNARLSSFAVLLALAGCVSVPPAAPPELARLQNQLDELHRDPRVVDYGGAELDNADFAVNGLTRDYRNLGEATREQSVYVAERLVRIAQASALARYAEQRSRDLGAQREQLLARASVREVPPQRTVAGAEWVAPERGTLMAIQNRLPNMESRLDARGLVVRLGEYQFQPGGSAPTPTAERSLDRLASVLRDEPTTRVSVEGVDSAGGRELALGRAAAVRDYLDARGIPADRVSVRSVDPYAAGVSAQERRVDVVILAAR</sequence>
<dbReference type="Pfam" id="PF00691">
    <property type="entry name" value="OmpA"/>
    <property type="match status" value="1"/>
</dbReference>
<dbReference type="EMBL" id="JBHSHD010000002">
    <property type="protein sequence ID" value="MFC4819029.1"/>
    <property type="molecule type" value="Genomic_DNA"/>
</dbReference>
<evidence type="ECO:0000313" key="5">
    <source>
        <dbReference type="Proteomes" id="UP001595886"/>
    </source>
</evidence>
<dbReference type="Gene3D" id="3.30.1330.60">
    <property type="entry name" value="OmpA-like domain"/>
    <property type="match status" value="1"/>
</dbReference>
<feature type="signal peptide" evidence="2">
    <location>
        <begin position="1"/>
        <end position="26"/>
    </location>
</feature>
<evidence type="ECO:0000256" key="2">
    <source>
        <dbReference type="SAM" id="SignalP"/>
    </source>
</evidence>
<evidence type="ECO:0000313" key="4">
    <source>
        <dbReference type="EMBL" id="MFC4819029.1"/>
    </source>
</evidence>